<feature type="binding site" evidence="8">
    <location>
        <position position="105"/>
    </location>
    <ligand>
        <name>Zn(2+)</name>
        <dbReference type="ChEBI" id="CHEBI:29105"/>
    </ligand>
</feature>
<evidence type="ECO:0000256" key="8">
    <source>
        <dbReference type="HAMAP-Rule" id="MF_00223"/>
    </source>
</evidence>
<evidence type="ECO:0000256" key="5">
    <source>
        <dbReference type="ARBA" id="ARBA00022563"/>
    </source>
</evidence>
<dbReference type="GO" id="GO:0005737">
    <property type="term" value="C:cytoplasm"/>
    <property type="evidence" value="ECO:0007669"/>
    <property type="project" value="TreeGrafter"/>
</dbReference>
<dbReference type="AlphaFoldDB" id="A0A8J3CTD9"/>
<dbReference type="GO" id="GO:0006730">
    <property type="term" value="P:one-carbon metabolic process"/>
    <property type="evidence" value="ECO:0007669"/>
    <property type="project" value="UniProtKB-UniRule"/>
</dbReference>
<comment type="caution">
    <text evidence="10">The sequence shown here is derived from an EMBL/GenBank/DDBJ whole genome shotgun (WGS) entry which is preliminary data.</text>
</comment>
<keyword evidence="7 8" id="KW-0342">GTP-binding</keyword>
<dbReference type="InterPro" id="IPR043133">
    <property type="entry name" value="GTP-CH-I_C/QueF"/>
</dbReference>
<protein>
    <recommendedName>
        <fullName evidence="8">GTP cyclohydrolase 1</fullName>
        <ecNumber evidence="8">3.5.4.16</ecNumber>
    </recommendedName>
    <alternativeName>
        <fullName evidence="8">GTP cyclohydrolase I</fullName>
        <shortName evidence="8">GTP-CH-I</shortName>
    </alternativeName>
</protein>
<dbReference type="GO" id="GO:0003934">
    <property type="term" value="F:GTP cyclohydrolase I activity"/>
    <property type="evidence" value="ECO:0007669"/>
    <property type="project" value="UniProtKB-UniRule"/>
</dbReference>
<dbReference type="Proteomes" id="UP000634004">
    <property type="component" value="Unassembled WGS sequence"/>
</dbReference>
<dbReference type="Gene3D" id="1.10.286.10">
    <property type="match status" value="1"/>
</dbReference>
<dbReference type="PROSITE" id="PS00859">
    <property type="entry name" value="GTP_CYCLOHYDROL_1_1"/>
    <property type="match status" value="1"/>
</dbReference>
<comment type="pathway">
    <text evidence="2 8">Cofactor biosynthesis; 7,8-dihydroneopterin triphosphate biosynthesis; 7,8-dihydroneopterin triphosphate from GTP: step 1/1.</text>
</comment>
<dbReference type="SUPFAM" id="SSF55620">
    <property type="entry name" value="Tetrahydrobiopterin biosynthesis enzymes-like"/>
    <property type="match status" value="1"/>
</dbReference>
<evidence type="ECO:0000313" key="10">
    <source>
        <dbReference type="EMBL" id="GHA98886.1"/>
    </source>
</evidence>
<gene>
    <name evidence="8 10" type="primary">folE</name>
    <name evidence="10" type="ORF">GCM10009069_22300</name>
</gene>
<feature type="binding site" evidence="8">
    <location>
        <position position="108"/>
    </location>
    <ligand>
        <name>Zn(2+)</name>
        <dbReference type="ChEBI" id="CHEBI:29105"/>
    </ligand>
</feature>
<dbReference type="Gene3D" id="3.30.1130.10">
    <property type="match status" value="1"/>
</dbReference>
<evidence type="ECO:0000256" key="1">
    <source>
        <dbReference type="ARBA" id="ARBA00001052"/>
    </source>
</evidence>
<dbReference type="GO" id="GO:0046654">
    <property type="term" value="P:tetrahydrofolate biosynthetic process"/>
    <property type="evidence" value="ECO:0007669"/>
    <property type="project" value="UniProtKB-UniRule"/>
</dbReference>
<name>A0A8J3CTD9_9PROT</name>
<dbReference type="InterPro" id="IPR043134">
    <property type="entry name" value="GTP-CH-I_N"/>
</dbReference>
<evidence type="ECO:0000256" key="6">
    <source>
        <dbReference type="ARBA" id="ARBA00022801"/>
    </source>
</evidence>
<comment type="subunit">
    <text evidence="8">Homopolymer.</text>
</comment>
<dbReference type="FunFam" id="1.10.286.10:FF:000001">
    <property type="entry name" value="GTP cyclohydrolase 1"/>
    <property type="match status" value="1"/>
</dbReference>
<evidence type="ECO:0000313" key="11">
    <source>
        <dbReference type="Proteomes" id="UP000634004"/>
    </source>
</evidence>
<evidence type="ECO:0000259" key="9">
    <source>
        <dbReference type="Pfam" id="PF01227"/>
    </source>
</evidence>
<keyword evidence="5 8" id="KW-0554">One-carbon metabolism</keyword>
<comment type="similarity">
    <text evidence="3 8">Belongs to the GTP cyclohydrolase I family.</text>
</comment>
<dbReference type="InterPro" id="IPR001474">
    <property type="entry name" value="GTP_CycHdrlase_I"/>
</dbReference>
<dbReference type="NCBIfam" id="NF006825">
    <property type="entry name" value="PRK09347.1-2"/>
    <property type="match status" value="1"/>
</dbReference>
<keyword evidence="11" id="KW-1185">Reference proteome</keyword>
<feature type="binding site" evidence="8">
    <location>
        <position position="176"/>
    </location>
    <ligand>
        <name>Zn(2+)</name>
        <dbReference type="ChEBI" id="CHEBI:29105"/>
    </ligand>
</feature>
<dbReference type="UniPathway" id="UPA00848">
    <property type="reaction ID" value="UER00151"/>
</dbReference>
<dbReference type="NCBIfam" id="NF006826">
    <property type="entry name" value="PRK09347.1-3"/>
    <property type="match status" value="1"/>
</dbReference>
<dbReference type="GO" id="GO:0005525">
    <property type="term" value="F:GTP binding"/>
    <property type="evidence" value="ECO:0007669"/>
    <property type="project" value="UniProtKB-KW"/>
</dbReference>
<comment type="subunit">
    <text evidence="4">Toroid-shaped homodecamer, composed of two pentamers of five dimers.</text>
</comment>
<feature type="domain" description="GTP cyclohydrolase I" evidence="9">
    <location>
        <begin position="36"/>
        <end position="211"/>
    </location>
</feature>
<reference evidence="10" key="2">
    <citation type="submission" date="2020-09" db="EMBL/GenBank/DDBJ databases">
        <authorList>
            <person name="Sun Q."/>
            <person name="Kim S."/>
        </authorList>
    </citation>
    <scope>NUCLEOTIDE SEQUENCE</scope>
    <source>
        <strain evidence="10">KCTC 32513</strain>
    </source>
</reference>
<evidence type="ECO:0000256" key="2">
    <source>
        <dbReference type="ARBA" id="ARBA00005080"/>
    </source>
</evidence>
<keyword evidence="6 8" id="KW-0378">Hydrolase</keyword>
<proteinExistence type="inferred from homology"/>
<keyword evidence="8" id="KW-0547">Nucleotide-binding</keyword>
<dbReference type="PANTHER" id="PTHR11109">
    <property type="entry name" value="GTP CYCLOHYDROLASE I"/>
    <property type="match status" value="1"/>
</dbReference>
<dbReference type="FunFam" id="3.30.1130.10:FF:000001">
    <property type="entry name" value="GTP cyclohydrolase 1"/>
    <property type="match status" value="1"/>
</dbReference>
<dbReference type="Pfam" id="PF01227">
    <property type="entry name" value="GTP_cyclohydroI"/>
    <property type="match status" value="1"/>
</dbReference>
<evidence type="ECO:0000256" key="3">
    <source>
        <dbReference type="ARBA" id="ARBA00008085"/>
    </source>
</evidence>
<dbReference type="NCBIfam" id="TIGR00063">
    <property type="entry name" value="folE"/>
    <property type="match status" value="1"/>
</dbReference>
<evidence type="ECO:0000256" key="4">
    <source>
        <dbReference type="ARBA" id="ARBA00011857"/>
    </source>
</evidence>
<keyword evidence="8" id="KW-0862">Zinc</keyword>
<reference evidence="10" key="1">
    <citation type="journal article" date="2014" name="Int. J. Syst. Evol. Microbiol.">
        <title>Complete genome sequence of Corynebacterium casei LMG S-19264T (=DSM 44701T), isolated from a smear-ripened cheese.</title>
        <authorList>
            <consortium name="US DOE Joint Genome Institute (JGI-PGF)"/>
            <person name="Walter F."/>
            <person name="Albersmeier A."/>
            <person name="Kalinowski J."/>
            <person name="Ruckert C."/>
        </authorList>
    </citation>
    <scope>NUCLEOTIDE SEQUENCE</scope>
    <source>
        <strain evidence="10">KCTC 32513</strain>
    </source>
</reference>
<dbReference type="InterPro" id="IPR018234">
    <property type="entry name" value="GTP_CycHdrlase_I_CS"/>
</dbReference>
<dbReference type="GO" id="GO:0006729">
    <property type="term" value="P:tetrahydrobiopterin biosynthetic process"/>
    <property type="evidence" value="ECO:0007669"/>
    <property type="project" value="TreeGrafter"/>
</dbReference>
<dbReference type="HAMAP" id="MF_00223">
    <property type="entry name" value="FolE"/>
    <property type="match status" value="1"/>
</dbReference>
<organism evidence="10 11">
    <name type="scientific">Algimonas arctica</name>
    <dbReference type="NCBI Taxonomy" id="1479486"/>
    <lineage>
        <taxon>Bacteria</taxon>
        <taxon>Pseudomonadati</taxon>
        <taxon>Pseudomonadota</taxon>
        <taxon>Alphaproteobacteria</taxon>
        <taxon>Maricaulales</taxon>
        <taxon>Robiginitomaculaceae</taxon>
        <taxon>Algimonas</taxon>
    </lineage>
</organism>
<sequence length="214" mass="23884">MLLTLIQIGPYMAPMSKPTLTSVPKIDRPTAAAAMEAVRTLIAWAGDDPDREGLRDTPKRVINAYSEWFRGYDLDPAEELSRTFEDVSGYDDMVILREIDVESHCEHHMAPFLGKAWVAYLPTDKVVGISKLVKVVEVFAKRLQTQETMTAQIADAIEDALKPRGVAIMVDAVHQCMSTRGVHHPNVSTITTQFTGEFKTNPSLQDRFLRVVGK</sequence>
<dbReference type="PANTHER" id="PTHR11109:SF7">
    <property type="entry name" value="GTP CYCLOHYDROLASE 1"/>
    <property type="match status" value="1"/>
</dbReference>
<dbReference type="GO" id="GO:0008270">
    <property type="term" value="F:zinc ion binding"/>
    <property type="evidence" value="ECO:0007669"/>
    <property type="project" value="UniProtKB-UniRule"/>
</dbReference>
<comment type="catalytic activity">
    <reaction evidence="1 8">
        <text>GTP + H2O = 7,8-dihydroneopterin 3'-triphosphate + formate + H(+)</text>
        <dbReference type="Rhea" id="RHEA:17473"/>
        <dbReference type="ChEBI" id="CHEBI:15377"/>
        <dbReference type="ChEBI" id="CHEBI:15378"/>
        <dbReference type="ChEBI" id="CHEBI:15740"/>
        <dbReference type="ChEBI" id="CHEBI:37565"/>
        <dbReference type="ChEBI" id="CHEBI:58462"/>
        <dbReference type="EC" id="3.5.4.16"/>
    </reaction>
</comment>
<keyword evidence="8" id="KW-0479">Metal-binding</keyword>
<dbReference type="EC" id="3.5.4.16" evidence="8"/>
<evidence type="ECO:0000256" key="7">
    <source>
        <dbReference type="ARBA" id="ARBA00023134"/>
    </source>
</evidence>
<dbReference type="EMBL" id="BMZH01000009">
    <property type="protein sequence ID" value="GHA98886.1"/>
    <property type="molecule type" value="Genomic_DNA"/>
</dbReference>
<dbReference type="InterPro" id="IPR020602">
    <property type="entry name" value="GTP_CycHdrlase_I_dom"/>
</dbReference>
<accession>A0A8J3CTD9</accession>